<sequence length="205" mass="23135">MAFTIDEHLPEGFTKVDPTSQSTSLFDTTALDDDKEIWLIRVPNEVSAEELCSMQLKQGKSAGKPKSRLLLNDNDKYTMYRVPDDQDEKDMGVSGQEMFGLECLLPSGGGKLSFAPKSISNYLILDEEIDIPDGVALAEAIRERPIPKREQPTGLQMRFKPYGFDTNPDSEQPRDTAMETPAKKRKVDDDQPSKKKKEKKKDKKH</sequence>
<dbReference type="PANTHER" id="PTHR28155">
    <property type="entry name" value="ACR243WP"/>
    <property type="match status" value="1"/>
</dbReference>
<dbReference type="Proteomes" id="UP000242146">
    <property type="component" value="Unassembled WGS sequence"/>
</dbReference>
<keyword evidence="3" id="KW-1185">Reference proteome</keyword>
<protein>
    <recommendedName>
        <fullName evidence="4">DNA-directed RNA polymerase I, subunit RPA34.5</fullName>
    </recommendedName>
</protein>
<evidence type="ECO:0000256" key="1">
    <source>
        <dbReference type="SAM" id="MobiDB-lite"/>
    </source>
</evidence>
<feature type="compositionally biased region" description="Basic residues" evidence="1">
    <location>
        <begin position="194"/>
        <end position="205"/>
    </location>
</feature>
<organism evidence="2 3">
    <name type="scientific">Hesseltinella vesiculosa</name>
    <dbReference type="NCBI Taxonomy" id="101127"/>
    <lineage>
        <taxon>Eukaryota</taxon>
        <taxon>Fungi</taxon>
        <taxon>Fungi incertae sedis</taxon>
        <taxon>Mucoromycota</taxon>
        <taxon>Mucoromycotina</taxon>
        <taxon>Mucoromycetes</taxon>
        <taxon>Mucorales</taxon>
        <taxon>Cunninghamellaceae</taxon>
        <taxon>Hesseltinella</taxon>
    </lineage>
</organism>
<dbReference type="OrthoDB" id="76224at2759"/>
<dbReference type="AlphaFoldDB" id="A0A1X2GNH8"/>
<feature type="region of interest" description="Disordered" evidence="1">
    <location>
        <begin position="146"/>
        <end position="205"/>
    </location>
</feature>
<proteinExistence type="predicted"/>
<evidence type="ECO:0000313" key="3">
    <source>
        <dbReference type="Proteomes" id="UP000242146"/>
    </source>
</evidence>
<dbReference type="InterPro" id="IPR013240">
    <property type="entry name" value="DNA-dir_RNA_pol1_su_RPA34"/>
</dbReference>
<dbReference type="PANTHER" id="PTHR28155:SF1">
    <property type="entry name" value="DNA-DIRECTED RNA POLYMERASE I SUBUNIT RPA34.5-DOMAIN-CONTAINING PROTEIN"/>
    <property type="match status" value="1"/>
</dbReference>
<comment type="caution">
    <text evidence="2">The sequence shown here is derived from an EMBL/GenBank/DDBJ whole genome shotgun (WGS) entry which is preliminary data.</text>
</comment>
<gene>
    <name evidence="2" type="ORF">DM01DRAFT_1334518</name>
</gene>
<accession>A0A1X2GNH8</accession>
<dbReference type="InterPro" id="IPR053263">
    <property type="entry name" value="Euk_RPA34_RNAP_subunit"/>
</dbReference>
<evidence type="ECO:0008006" key="4">
    <source>
        <dbReference type="Google" id="ProtNLM"/>
    </source>
</evidence>
<dbReference type="Gene3D" id="6.20.250.70">
    <property type="match status" value="1"/>
</dbReference>
<reference evidence="2 3" key="1">
    <citation type="submission" date="2016-07" db="EMBL/GenBank/DDBJ databases">
        <title>Pervasive Adenine N6-methylation of Active Genes in Fungi.</title>
        <authorList>
            <consortium name="DOE Joint Genome Institute"/>
            <person name="Mondo S.J."/>
            <person name="Dannebaum R.O."/>
            <person name="Kuo R.C."/>
            <person name="Labutti K."/>
            <person name="Haridas S."/>
            <person name="Kuo A."/>
            <person name="Salamov A."/>
            <person name="Ahrendt S.R."/>
            <person name="Lipzen A."/>
            <person name="Sullivan W."/>
            <person name="Andreopoulos W.B."/>
            <person name="Clum A."/>
            <person name="Lindquist E."/>
            <person name="Daum C."/>
            <person name="Ramamoorthy G.K."/>
            <person name="Gryganskyi A."/>
            <person name="Culley D."/>
            <person name="Magnuson J.K."/>
            <person name="James T.Y."/>
            <person name="O'Malley M.A."/>
            <person name="Stajich J.E."/>
            <person name="Spatafora J.W."/>
            <person name="Visel A."/>
            <person name="Grigoriev I.V."/>
        </authorList>
    </citation>
    <scope>NUCLEOTIDE SEQUENCE [LARGE SCALE GENOMIC DNA]</scope>
    <source>
        <strain evidence="2 3">NRRL 3301</strain>
    </source>
</reference>
<evidence type="ECO:0000313" key="2">
    <source>
        <dbReference type="EMBL" id="ORX56963.1"/>
    </source>
</evidence>
<dbReference type="GO" id="GO:0006360">
    <property type="term" value="P:transcription by RNA polymerase I"/>
    <property type="evidence" value="ECO:0007669"/>
    <property type="project" value="InterPro"/>
</dbReference>
<dbReference type="Pfam" id="PF08208">
    <property type="entry name" value="RNA_polI_A34"/>
    <property type="match status" value="1"/>
</dbReference>
<dbReference type="EMBL" id="MCGT01000009">
    <property type="protein sequence ID" value="ORX56963.1"/>
    <property type="molecule type" value="Genomic_DNA"/>
</dbReference>
<name>A0A1X2GNH8_9FUNG</name>